<dbReference type="InterPro" id="IPR051044">
    <property type="entry name" value="MAG_DAG_Lipase"/>
</dbReference>
<comment type="caution">
    <text evidence="2">The sequence shown here is derived from an EMBL/GenBank/DDBJ whole genome shotgun (WGS) entry which is preliminary data.</text>
</comment>
<accession>A0AAV8UPL4</accession>
<proteinExistence type="predicted"/>
<evidence type="ECO:0000313" key="3">
    <source>
        <dbReference type="Proteomes" id="UP001157974"/>
    </source>
</evidence>
<dbReference type="AlphaFoldDB" id="A0AAV8UPL4"/>
<dbReference type="Pfam" id="PF12146">
    <property type="entry name" value="Hydrolase_4"/>
    <property type="match status" value="1"/>
</dbReference>
<dbReference type="InterPro" id="IPR029058">
    <property type="entry name" value="AB_hydrolase_fold"/>
</dbReference>
<sequence>MSGDCIVGSFEGAHGVKICTYRWNVKGDPKGVIFLHHGLHVHTSFDVLELGDQYRNRYSGSLVEDFNRIGLVVCGHDVRGHGRSAGKRAVVTFAEAFEDAETFIDSVVNEDAILSRLPVFLFGVSMGGMMCAELGVRRPGKYKGIVLISAALEANKGIHPPGAEFLKMIAEPLVFLFPTLPLVTIPPNKAAGLREQFLADPLTWHGKCVAKTSYEFIKAFDSLNIEQLEPPLLMMYGGKDHAVGLEQPREVFNLIQSEDKELVILDEVWHDPLHEPGFEAVRKQILGWLSDRL</sequence>
<gene>
    <name evidence="2" type="ORF">NDN08_006934</name>
</gene>
<dbReference type="EMBL" id="JAMWBK010000009">
    <property type="protein sequence ID" value="KAJ8902531.1"/>
    <property type="molecule type" value="Genomic_DNA"/>
</dbReference>
<evidence type="ECO:0000313" key="2">
    <source>
        <dbReference type="EMBL" id="KAJ8902531.1"/>
    </source>
</evidence>
<dbReference type="PANTHER" id="PTHR11614">
    <property type="entry name" value="PHOSPHOLIPASE-RELATED"/>
    <property type="match status" value="1"/>
</dbReference>
<dbReference type="InterPro" id="IPR022742">
    <property type="entry name" value="Hydrolase_4"/>
</dbReference>
<organism evidence="2 3">
    <name type="scientific">Rhodosorus marinus</name>
    <dbReference type="NCBI Taxonomy" id="101924"/>
    <lineage>
        <taxon>Eukaryota</taxon>
        <taxon>Rhodophyta</taxon>
        <taxon>Stylonematophyceae</taxon>
        <taxon>Stylonematales</taxon>
        <taxon>Stylonemataceae</taxon>
        <taxon>Rhodosorus</taxon>
    </lineage>
</organism>
<evidence type="ECO:0000259" key="1">
    <source>
        <dbReference type="Pfam" id="PF12146"/>
    </source>
</evidence>
<dbReference type="Proteomes" id="UP001157974">
    <property type="component" value="Unassembled WGS sequence"/>
</dbReference>
<keyword evidence="3" id="KW-1185">Reference proteome</keyword>
<dbReference type="SUPFAM" id="SSF53474">
    <property type="entry name" value="alpha/beta-Hydrolases"/>
    <property type="match status" value="1"/>
</dbReference>
<protein>
    <recommendedName>
        <fullName evidence="1">Serine aminopeptidase S33 domain-containing protein</fullName>
    </recommendedName>
</protein>
<dbReference type="Gene3D" id="3.40.50.1820">
    <property type="entry name" value="alpha/beta hydrolase"/>
    <property type="match status" value="1"/>
</dbReference>
<name>A0AAV8UPL4_9RHOD</name>
<feature type="domain" description="Serine aminopeptidase S33" evidence="1">
    <location>
        <begin position="28"/>
        <end position="276"/>
    </location>
</feature>
<reference evidence="2 3" key="1">
    <citation type="journal article" date="2023" name="Nat. Commun.">
        <title>Origin of minicircular mitochondrial genomes in red algae.</title>
        <authorList>
            <person name="Lee Y."/>
            <person name="Cho C.H."/>
            <person name="Lee Y.M."/>
            <person name="Park S.I."/>
            <person name="Yang J.H."/>
            <person name="West J.A."/>
            <person name="Bhattacharya D."/>
            <person name="Yoon H.S."/>
        </authorList>
    </citation>
    <scope>NUCLEOTIDE SEQUENCE [LARGE SCALE GENOMIC DNA]</scope>
    <source>
        <strain evidence="2 3">CCMP1338</strain>
        <tissue evidence="2">Whole cell</tissue>
    </source>
</reference>